<dbReference type="AlphaFoldDB" id="Q9GML9"/>
<accession>Q9GML9</accession>
<organism evidence="1">
    <name type="scientific">Macaca fascicularis</name>
    <name type="common">Crab-eating macaque</name>
    <name type="synonym">Cynomolgus monkey</name>
    <dbReference type="NCBI Taxonomy" id="9541"/>
    <lineage>
        <taxon>Eukaryota</taxon>
        <taxon>Metazoa</taxon>
        <taxon>Chordata</taxon>
        <taxon>Craniata</taxon>
        <taxon>Vertebrata</taxon>
        <taxon>Euteleostomi</taxon>
        <taxon>Mammalia</taxon>
        <taxon>Eutheria</taxon>
        <taxon>Euarchontoglires</taxon>
        <taxon>Primates</taxon>
        <taxon>Haplorrhini</taxon>
        <taxon>Catarrhini</taxon>
        <taxon>Cercopithecidae</taxon>
        <taxon>Cercopithecinae</taxon>
        <taxon>Macaca</taxon>
    </lineage>
</organism>
<name>Q9GML9_MACFA</name>
<protein>
    <submittedName>
        <fullName evidence="1">Uncharacterized protein</fullName>
    </submittedName>
</protein>
<sequence>MVETFPNSRFPNASQGQTLQTGFQRIAVRFALLTFLNLGQKVNAKFPSLGAIPFSSHTCSVLTAPFKECHITHWLKISL</sequence>
<evidence type="ECO:0000313" key="1">
    <source>
        <dbReference type="EMBL" id="BAB12341.1"/>
    </source>
</evidence>
<dbReference type="EMBL" id="AB047930">
    <property type="protein sequence ID" value="BAB12341.1"/>
    <property type="molecule type" value="mRNA"/>
</dbReference>
<reference evidence="1" key="1">
    <citation type="submission" date="2000-08" db="EMBL/GenBank/DDBJ databases">
        <title>Isolation of full-length cDNA clones from macaque brain cDNA libraries.</title>
        <authorList>
            <person name="Osada N."/>
            <person name="Hida M."/>
            <person name="Kusuda J."/>
            <person name="Tanuma R."/>
            <person name="Iseki K."/>
            <person name="Hirai M."/>
            <person name="Terao K."/>
            <person name="Suzuki Y."/>
            <person name="Sugano S."/>
            <person name="Hashimoto K."/>
        </authorList>
    </citation>
    <scope>NUCLEOTIDE SEQUENCE</scope>
    <source>
        <tissue evidence="1">Brain parietal lobe</tissue>
    </source>
</reference>
<proteinExistence type="evidence at transcript level"/>